<dbReference type="PROSITE" id="PS50110">
    <property type="entry name" value="RESPONSE_REGULATORY"/>
    <property type="match status" value="1"/>
</dbReference>
<dbReference type="GO" id="GO:0006355">
    <property type="term" value="P:regulation of DNA-templated transcription"/>
    <property type="evidence" value="ECO:0007669"/>
    <property type="project" value="InterPro"/>
</dbReference>
<dbReference type="OrthoDB" id="9814495at2"/>
<feature type="modified residue" description="4-aspartylphosphate" evidence="3">
    <location>
        <position position="72"/>
    </location>
</feature>
<name>A0A1H2UKU7_9RHOB</name>
<dbReference type="CDD" id="cd06170">
    <property type="entry name" value="LuxR_C_like"/>
    <property type="match status" value="1"/>
</dbReference>
<dbReference type="PRINTS" id="PR00038">
    <property type="entry name" value="HTHLUXR"/>
</dbReference>
<keyword evidence="7" id="KW-1185">Reference proteome</keyword>
<dbReference type="CDD" id="cd17535">
    <property type="entry name" value="REC_NarL-like"/>
    <property type="match status" value="1"/>
</dbReference>
<dbReference type="SUPFAM" id="SSF46894">
    <property type="entry name" value="C-terminal effector domain of the bipartite response regulators"/>
    <property type="match status" value="1"/>
</dbReference>
<proteinExistence type="predicted"/>
<evidence type="ECO:0000313" key="7">
    <source>
        <dbReference type="Proteomes" id="UP000182944"/>
    </source>
</evidence>
<reference evidence="7" key="1">
    <citation type="submission" date="2016-10" db="EMBL/GenBank/DDBJ databases">
        <authorList>
            <person name="Varghese N."/>
            <person name="Submissions S."/>
        </authorList>
    </citation>
    <scope>NUCLEOTIDE SEQUENCE [LARGE SCALE GENOMIC DNA]</scope>
    <source>
        <strain evidence="7">DSM 29303</strain>
    </source>
</reference>
<evidence type="ECO:0000256" key="3">
    <source>
        <dbReference type="PROSITE-ProRule" id="PRU00169"/>
    </source>
</evidence>
<gene>
    <name evidence="6" type="ORF">SAMN05444276_1011317</name>
</gene>
<dbReference type="PANTHER" id="PTHR43214:SF43">
    <property type="entry name" value="TWO-COMPONENT RESPONSE REGULATOR"/>
    <property type="match status" value="1"/>
</dbReference>
<organism evidence="6 7">
    <name type="scientific">Paracoccus sanguinis</name>
    <dbReference type="NCBI Taxonomy" id="1545044"/>
    <lineage>
        <taxon>Bacteria</taxon>
        <taxon>Pseudomonadati</taxon>
        <taxon>Pseudomonadota</taxon>
        <taxon>Alphaproteobacteria</taxon>
        <taxon>Rhodobacterales</taxon>
        <taxon>Paracoccaceae</taxon>
        <taxon>Paracoccus</taxon>
    </lineage>
</organism>
<feature type="domain" description="Response regulatory" evidence="5">
    <location>
        <begin position="22"/>
        <end position="137"/>
    </location>
</feature>
<dbReference type="SMART" id="SM00421">
    <property type="entry name" value="HTH_LUXR"/>
    <property type="match status" value="1"/>
</dbReference>
<dbReference type="GO" id="GO:0000160">
    <property type="term" value="P:phosphorelay signal transduction system"/>
    <property type="evidence" value="ECO:0007669"/>
    <property type="project" value="InterPro"/>
</dbReference>
<sequence length="225" mass="23514">MTDADRAPTAPDPSPDPAAPRVALVVDDHPITHLGCGRLLAELGYGRVLKAMTGAEALAALEAEQPSVVVLDIALPDAPGLTLIAPIRERAPEAMVLVFSMNDQPGFAARALAEGAQGFLSKNAAPEEFATAIRALEAGEYYLSPAVALALATRQAGAGRRAELTEREEQVLALIGAGRSLQQIADEIGISYKTVANTSSTLKRKLNVTGMPGLVREALEREGLG</sequence>
<dbReference type="GO" id="GO:0003677">
    <property type="term" value="F:DNA binding"/>
    <property type="evidence" value="ECO:0007669"/>
    <property type="project" value="UniProtKB-KW"/>
</dbReference>
<dbReference type="STRING" id="1545044.SAMN05444276_1011317"/>
<evidence type="ECO:0000256" key="1">
    <source>
        <dbReference type="ARBA" id="ARBA00022553"/>
    </source>
</evidence>
<dbReference type="InterPro" id="IPR016032">
    <property type="entry name" value="Sig_transdc_resp-reg_C-effctor"/>
</dbReference>
<dbReference type="SUPFAM" id="SSF52172">
    <property type="entry name" value="CheY-like"/>
    <property type="match status" value="1"/>
</dbReference>
<dbReference type="Proteomes" id="UP000182944">
    <property type="component" value="Unassembled WGS sequence"/>
</dbReference>
<protein>
    <submittedName>
        <fullName evidence="6">Two component transcriptional regulator, LuxR family</fullName>
    </submittedName>
</protein>
<dbReference type="Pfam" id="PF00072">
    <property type="entry name" value="Response_reg"/>
    <property type="match status" value="1"/>
</dbReference>
<dbReference type="InterPro" id="IPR011006">
    <property type="entry name" value="CheY-like_superfamily"/>
</dbReference>
<evidence type="ECO:0000256" key="2">
    <source>
        <dbReference type="ARBA" id="ARBA00023125"/>
    </source>
</evidence>
<dbReference type="InterPro" id="IPR058245">
    <property type="entry name" value="NreC/VraR/RcsB-like_REC"/>
</dbReference>
<dbReference type="PROSITE" id="PS50043">
    <property type="entry name" value="HTH_LUXR_2"/>
    <property type="match status" value="1"/>
</dbReference>
<feature type="domain" description="HTH luxR-type" evidence="4">
    <location>
        <begin position="157"/>
        <end position="222"/>
    </location>
</feature>
<keyword evidence="1 3" id="KW-0597">Phosphoprotein</keyword>
<evidence type="ECO:0000259" key="4">
    <source>
        <dbReference type="PROSITE" id="PS50043"/>
    </source>
</evidence>
<dbReference type="InterPro" id="IPR001789">
    <property type="entry name" value="Sig_transdc_resp-reg_receiver"/>
</dbReference>
<dbReference type="Pfam" id="PF00196">
    <property type="entry name" value="GerE"/>
    <property type="match status" value="1"/>
</dbReference>
<dbReference type="AlphaFoldDB" id="A0A1H2UKU7"/>
<dbReference type="RefSeq" id="WP_083388333.1">
    <property type="nucleotide sequence ID" value="NZ_FNNA01000001.1"/>
</dbReference>
<dbReference type="SMART" id="SM00448">
    <property type="entry name" value="REC"/>
    <property type="match status" value="1"/>
</dbReference>
<dbReference type="InterPro" id="IPR000792">
    <property type="entry name" value="Tscrpt_reg_LuxR_C"/>
</dbReference>
<dbReference type="EMBL" id="FNNA01000001">
    <property type="protein sequence ID" value="SDW56752.1"/>
    <property type="molecule type" value="Genomic_DNA"/>
</dbReference>
<evidence type="ECO:0000313" key="6">
    <source>
        <dbReference type="EMBL" id="SDW56752.1"/>
    </source>
</evidence>
<keyword evidence="2" id="KW-0238">DNA-binding</keyword>
<dbReference type="Gene3D" id="3.40.50.2300">
    <property type="match status" value="1"/>
</dbReference>
<evidence type="ECO:0000259" key="5">
    <source>
        <dbReference type="PROSITE" id="PS50110"/>
    </source>
</evidence>
<dbReference type="InterPro" id="IPR039420">
    <property type="entry name" value="WalR-like"/>
</dbReference>
<dbReference type="PANTHER" id="PTHR43214">
    <property type="entry name" value="TWO-COMPONENT RESPONSE REGULATOR"/>
    <property type="match status" value="1"/>
</dbReference>
<accession>A0A1H2UKU7</accession>